<sequence length="309" mass="33901">MKTRHEHAKHRNGPGPSPDKAASVSVSASLSDNAAQQGVPTSVISTDQELKLNLKSSCPITEIKRLNRIGTSESFVRVDRDASCVARMFIKKTRHVRGKTSPPNVLTALETISPRRQTALSSSSRKKYKTIAATENISLADARNRLSSTDSRSTFRSSTDLGSTRSVHFANDDYHNFPLKNGSTPHSFVSYDKFSPLENADISRQSYAKVSAKSSTSRTSPEHPRSQCQGAGISRPQSPPPSSLRSNDKLKQDLSNVRGTPSRNTNNTNYSTSLEEARREYLISPNGRSPNISGDAKKCARAHRAEKFE</sequence>
<evidence type="ECO:0000256" key="1">
    <source>
        <dbReference type="SAM" id="MobiDB-lite"/>
    </source>
</evidence>
<name>F4W8X0_ACREC</name>
<evidence type="ECO:0000313" key="3">
    <source>
        <dbReference type="Proteomes" id="UP000007755"/>
    </source>
</evidence>
<feature type="compositionally biased region" description="Polar residues" evidence="1">
    <location>
        <begin position="205"/>
        <end position="219"/>
    </location>
</feature>
<feature type="compositionally biased region" description="Low complexity" evidence="1">
    <location>
        <begin position="260"/>
        <end position="273"/>
    </location>
</feature>
<reference evidence="2" key="1">
    <citation type="submission" date="2011-02" db="EMBL/GenBank/DDBJ databases">
        <title>The genome of the leaf-cutting ant Acromyrmex echinatior suggests key adaptations to social evolution and fungus farming.</title>
        <authorList>
            <person name="Nygaard S."/>
            <person name="Zhang G."/>
        </authorList>
    </citation>
    <scope>NUCLEOTIDE SEQUENCE</scope>
</reference>
<feature type="region of interest" description="Disordered" evidence="1">
    <location>
        <begin position="146"/>
        <end position="165"/>
    </location>
</feature>
<dbReference type="EMBL" id="GL887974">
    <property type="protein sequence ID" value="EGI69329.1"/>
    <property type="molecule type" value="Genomic_DNA"/>
</dbReference>
<dbReference type="Proteomes" id="UP000007755">
    <property type="component" value="Unassembled WGS sequence"/>
</dbReference>
<gene>
    <name evidence="2" type="ORF">G5I_01912</name>
</gene>
<protein>
    <submittedName>
        <fullName evidence="2">Uncharacterized protein</fullName>
    </submittedName>
</protein>
<dbReference type="InParanoid" id="F4W8X0"/>
<keyword evidence="3" id="KW-1185">Reference proteome</keyword>
<organism evidence="3">
    <name type="scientific">Acromyrmex echinatior</name>
    <name type="common">Panamanian leafcutter ant</name>
    <name type="synonym">Acromyrmex octospinosus echinatior</name>
    <dbReference type="NCBI Taxonomy" id="103372"/>
    <lineage>
        <taxon>Eukaryota</taxon>
        <taxon>Metazoa</taxon>
        <taxon>Ecdysozoa</taxon>
        <taxon>Arthropoda</taxon>
        <taxon>Hexapoda</taxon>
        <taxon>Insecta</taxon>
        <taxon>Pterygota</taxon>
        <taxon>Neoptera</taxon>
        <taxon>Endopterygota</taxon>
        <taxon>Hymenoptera</taxon>
        <taxon>Apocrita</taxon>
        <taxon>Aculeata</taxon>
        <taxon>Formicoidea</taxon>
        <taxon>Formicidae</taxon>
        <taxon>Myrmicinae</taxon>
        <taxon>Acromyrmex</taxon>
    </lineage>
</organism>
<accession>F4W8X0</accession>
<feature type="region of interest" description="Disordered" evidence="1">
    <location>
        <begin position="1"/>
        <end position="42"/>
    </location>
</feature>
<dbReference type="AlphaFoldDB" id="F4W8X0"/>
<feature type="compositionally biased region" description="Low complexity" evidence="1">
    <location>
        <begin position="21"/>
        <end position="35"/>
    </location>
</feature>
<evidence type="ECO:0000313" key="2">
    <source>
        <dbReference type="EMBL" id="EGI69329.1"/>
    </source>
</evidence>
<feature type="compositionally biased region" description="Low complexity" evidence="1">
    <location>
        <begin position="146"/>
        <end position="161"/>
    </location>
</feature>
<proteinExistence type="predicted"/>
<feature type="region of interest" description="Disordered" evidence="1">
    <location>
        <begin position="205"/>
        <end position="309"/>
    </location>
</feature>
<feature type="compositionally biased region" description="Basic and acidic residues" evidence="1">
    <location>
        <begin position="295"/>
        <end position="309"/>
    </location>
</feature>
<feature type="compositionally biased region" description="Basic residues" evidence="1">
    <location>
        <begin position="1"/>
        <end position="12"/>
    </location>
</feature>